<protein>
    <recommendedName>
        <fullName evidence="7">Ion transport domain-containing protein</fullName>
    </recommendedName>
</protein>
<keyword evidence="3" id="KW-0407">Ion channel</keyword>
<dbReference type="STRING" id="53326.A0A016UDF3"/>
<keyword evidence="4" id="KW-1133">Transmembrane helix</keyword>
<dbReference type="GO" id="GO:0005886">
    <property type="term" value="C:plasma membrane"/>
    <property type="evidence" value="ECO:0007669"/>
    <property type="project" value="TreeGrafter"/>
</dbReference>
<evidence type="ECO:0000256" key="3">
    <source>
        <dbReference type="ARBA" id="ARBA00023303"/>
    </source>
</evidence>
<dbReference type="Proteomes" id="UP000024635">
    <property type="component" value="Unassembled WGS sequence"/>
</dbReference>
<proteinExistence type="predicted"/>
<keyword evidence="4" id="KW-0812">Transmembrane</keyword>
<evidence type="ECO:0000256" key="1">
    <source>
        <dbReference type="ARBA" id="ARBA00022448"/>
    </source>
</evidence>
<evidence type="ECO:0000256" key="4">
    <source>
        <dbReference type="SAM" id="Phobius"/>
    </source>
</evidence>
<dbReference type="OrthoDB" id="2373987at2759"/>
<keyword evidence="2" id="KW-0406">Ion transport</keyword>
<keyword evidence="4" id="KW-0472">Membrane</keyword>
<reference evidence="6" key="1">
    <citation type="journal article" date="2015" name="Nat. Genet.">
        <title>The genome and transcriptome of the zoonotic hookworm Ancylostoma ceylanicum identify infection-specific gene families.</title>
        <authorList>
            <person name="Schwarz E.M."/>
            <person name="Hu Y."/>
            <person name="Antoshechkin I."/>
            <person name="Miller M.M."/>
            <person name="Sternberg P.W."/>
            <person name="Aroian R.V."/>
        </authorList>
    </citation>
    <scope>NUCLEOTIDE SEQUENCE</scope>
    <source>
        <strain evidence="6">HY135</strain>
    </source>
</reference>
<dbReference type="GO" id="GO:0015279">
    <property type="term" value="F:store-operated calcium channel activity"/>
    <property type="evidence" value="ECO:0007669"/>
    <property type="project" value="TreeGrafter"/>
</dbReference>
<name>A0A016UDF3_9BILA</name>
<dbReference type="GO" id="GO:0034703">
    <property type="term" value="C:cation channel complex"/>
    <property type="evidence" value="ECO:0007669"/>
    <property type="project" value="TreeGrafter"/>
</dbReference>
<evidence type="ECO:0000313" key="5">
    <source>
        <dbReference type="EMBL" id="EYC12613.1"/>
    </source>
</evidence>
<dbReference type="PANTHER" id="PTHR10117">
    <property type="entry name" value="TRANSIENT RECEPTOR POTENTIAL CHANNEL"/>
    <property type="match status" value="1"/>
</dbReference>
<dbReference type="GO" id="GO:0007338">
    <property type="term" value="P:single fertilization"/>
    <property type="evidence" value="ECO:0007669"/>
    <property type="project" value="TreeGrafter"/>
</dbReference>
<dbReference type="GO" id="GO:0070679">
    <property type="term" value="F:inositol 1,4,5 trisphosphate binding"/>
    <property type="evidence" value="ECO:0007669"/>
    <property type="project" value="TreeGrafter"/>
</dbReference>
<dbReference type="AlphaFoldDB" id="A0A016UDF3"/>
<gene>
    <name evidence="5" type="primary">Acey_s0046.g1328</name>
    <name evidence="5" type="ORF">Y032_0046g1328</name>
</gene>
<evidence type="ECO:0000313" key="6">
    <source>
        <dbReference type="Proteomes" id="UP000024635"/>
    </source>
</evidence>
<organism evidence="5 6">
    <name type="scientific">Ancylostoma ceylanicum</name>
    <dbReference type="NCBI Taxonomy" id="53326"/>
    <lineage>
        <taxon>Eukaryota</taxon>
        <taxon>Metazoa</taxon>
        <taxon>Ecdysozoa</taxon>
        <taxon>Nematoda</taxon>
        <taxon>Chromadorea</taxon>
        <taxon>Rhabditida</taxon>
        <taxon>Rhabditina</taxon>
        <taxon>Rhabditomorpha</taxon>
        <taxon>Strongyloidea</taxon>
        <taxon>Ancylostomatidae</taxon>
        <taxon>Ancylostomatinae</taxon>
        <taxon>Ancylostoma</taxon>
    </lineage>
</organism>
<keyword evidence="1" id="KW-0813">Transport</keyword>
<dbReference type="EMBL" id="JARK01001382">
    <property type="protein sequence ID" value="EYC12613.1"/>
    <property type="molecule type" value="Genomic_DNA"/>
</dbReference>
<dbReference type="PANTHER" id="PTHR10117:SF50">
    <property type="entry name" value="ANK_REP_REGION DOMAIN-CONTAINING PROTEIN"/>
    <property type="match status" value="1"/>
</dbReference>
<sequence length="247" mass="28909">MDWTNVQKARRGGEASNQYRIFFTVRNLYWGVYGYLDPNTYYIVTGNAGPDQAPTRHYVTSFATELIITLYHGIIVITLLNLMVSLLVKKADEVLENEESEFKYTRVVIYSEFIDWSSSVPPPFNLLYIAKEMLRKICCDTTVVLSWPELWTAKDLEYPDYAAAAMDCEVYNNLMMTLFSRFRASKEFHYRSIFRTEFDKDRANAEPVAKVAFMNSYNDRFDAFKWRPPRFENFAEAQQPAKRSAEE</sequence>
<accession>A0A016UDF3</accession>
<comment type="caution">
    <text evidence="5">The sequence shown here is derived from an EMBL/GenBank/DDBJ whole genome shotgun (WGS) entry which is preliminary data.</text>
</comment>
<dbReference type="GO" id="GO:0051480">
    <property type="term" value="P:regulation of cytosolic calcium ion concentration"/>
    <property type="evidence" value="ECO:0007669"/>
    <property type="project" value="TreeGrafter"/>
</dbReference>
<evidence type="ECO:0008006" key="7">
    <source>
        <dbReference type="Google" id="ProtNLM"/>
    </source>
</evidence>
<evidence type="ECO:0000256" key="2">
    <source>
        <dbReference type="ARBA" id="ARBA00023065"/>
    </source>
</evidence>
<keyword evidence="6" id="KW-1185">Reference proteome</keyword>
<dbReference type="InterPro" id="IPR002153">
    <property type="entry name" value="TRPC_channel"/>
</dbReference>
<feature type="transmembrane region" description="Helical" evidence="4">
    <location>
        <begin position="66"/>
        <end position="88"/>
    </location>
</feature>